<feature type="region of interest" description="Disordered" evidence="3">
    <location>
        <begin position="573"/>
        <end position="603"/>
    </location>
</feature>
<dbReference type="GO" id="GO:0000160">
    <property type="term" value="P:phosphorelay signal transduction system"/>
    <property type="evidence" value="ECO:0007669"/>
    <property type="project" value="InterPro"/>
</dbReference>
<dbReference type="SUPFAM" id="SSF48452">
    <property type="entry name" value="TPR-like"/>
    <property type="match status" value="1"/>
</dbReference>
<evidence type="ECO:0000313" key="5">
    <source>
        <dbReference type="EMBL" id="BAO81510.1"/>
    </source>
</evidence>
<dbReference type="SMART" id="SM00028">
    <property type="entry name" value="TPR"/>
    <property type="match status" value="2"/>
</dbReference>
<comment type="caution">
    <text evidence="1">Lacks conserved residue(s) required for the propagation of feature annotation.</text>
</comment>
<gene>
    <name evidence="5" type="ORF">SRAA_1656</name>
</gene>
<keyword evidence="2" id="KW-0802">TPR repeat</keyword>
<dbReference type="SMART" id="SM00448">
    <property type="entry name" value="REC"/>
    <property type="match status" value="1"/>
</dbReference>
<feature type="repeat" description="TPR" evidence="2">
    <location>
        <begin position="289"/>
        <end position="322"/>
    </location>
</feature>
<dbReference type="InterPro" id="IPR019734">
    <property type="entry name" value="TPR_rpt"/>
</dbReference>
<organism evidence="5 6">
    <name type="scientific">Serpentinimonas raichei</name>
    <dbReference type="NCBI Taxonomy" id="1458425"/>
    <lineage>
        <taxon>Bacteria</taxon>
        <taxon>Pseudomonadati</taxon>
        <taxon>Pseudomonadota</taxon>
        <taxon>Betaproteobacteria</taxon>
        <taxon>Burkholderiales</taxon>
        <taxon>Comamonadaceae</taxon>
        <taxon>Serpentinimonas</taxon>
    </lineage>
</organism>
<dbReference type="STRING" id="1458425.SRAA_1656"/>
<evidence type="ECO:0000256" key="1">
    <source>
        <dbReference type="PROSITE-ProRule" id="PRU00169"/>
    </source>
</evidence>
<dbReference type="EMBL" id="AP014568">
    <property type="protein sequence ID" value="BAO81510.1"/>
    <property type="molecule type" value="Genomic_DNA"/>
</dbReference>
<dbReference type="HOGENOM" id="CLU_035496_1_0_4"/>
<sequence>MLTSGFALVLQRLQANRNAGAPNGQSGLKSHIPSAAATHAPMNSPSALPALALAPSQPKELHQSAALVVDGNPNTRMTLAGQLRTMGLQSVSQTSRISEARRELERNPFDVVICGDQFPKDGSNGQDLLDDLRRSGLLPYATVFILLTDEATYLKVSEAAESSVDSYIVRPYSAGSLGDRIAQARLRKSALQPIYAALEARQTDLAVQLARTRLAERGPQWQQAGRLGAEVLLRLSRFEEAQALFAALWQADPKPWALLGVARTQLDAGSPNAALTTLQELLELEPNYPEAYDVQGRVQMELGQFQAALASLQTALSFTPLAIGRQQRLGMLAFFAGNRAQSVNLLERSTQLGLDSKMFDSESLVLLALAAFANQQPAQLERHLAELRKRLRAQSDDLRLQRFTDLVAALSFFQQGQPEKARNLVSVACNRVMEPSFDMEAALNLLCALSGLERRQAGWLDETGVIDRIGRRFATSKAMGDLLSSAASAHPPFAERLQQAQDDMVQLIERALKTANNGSPQSALEDLLRTAEATHNARAVESAWLVLQRYGSSLAGADELRQRIGQLRTDYGTARNKPALGDPRLRPTGGVNLGALDRPAAPA</sequence>
<evidence type="ECO:0000259" key="4">
    <source>
        <dbReference type="PROSITE" id="PS50110"/>
    </source>
</evidence>
<dbReference type="Pfam" id="PF00072">
    <property type="entry name" value="Response_reg"/>
    <property type="match status" value="1"/>
</dbReference>
<dbReference type="PROSITE" id="PS50005">
    <property type="entry name" value="TPR"/>
    <property type="match status" value="1"/>
</dbReference>
<dbReference type="InterPro" id="IPR011990">
    <property type="entry name" value="TPR-like_helical_dom_sf"/>
</dbReference>
<dbReference type="AlphaFoldDB" id="A0A060NJV0"/>
<dbReference type="Gene3D" id="3.40.50.2300">
    <property type="match status" value="1"/>
</dbReference>
<accession>A0A060NJV0</accession>
<evidence type="ECO:0000313" key="6">
    <source>
        <dbReference type="Proteomes" id="UP000067461"/>
    </source>
</evidence>
<dbReference type="Pfam" id="PF14559">
    <property type="entry name" value="TPR_19"/>
    <property type="match status" value="1"/>
</dbReference>
<dbReference type="KEGG" id="cbaa:SRAA_1656"/>
<dbReference type="SUPFAM" id="SSF52172">
    <property type="entry name" value="CheY-like"/>
    <property type="match status" value="1"/>
</dbReference>
<dbReference type="InterPro" id="IPR001789">
    <property type="entry name" value="Sig_transdc_resp-reg_receiver"/>
</dbReference>
<evidence type="ECO:0000256" key="3">
    <source>
        <dbReference type="SAM" id="MobiDB-lite"/>
    </source>
</evidence>
<keyword evidence="6" id="KW-1185">Reference proteome</keyword>
<name>A0A060NJV0_9BURK</name>
<dbReference type="Proteomes" id="UP000067461">
    <property type="component" value="Chromosome"/>
</dbReference>
<proteinExistence type="predicted"/>
<evidence type="ECO:0000256" key="2">
    <source>
        <dbReference type="PROSITE-ProRule" id="PRU00339"/>
    </source>
</evidence>
<dbReference type="InterPro" id="IPR011006">
    <property type="entry name" value="CheY-like_superfamily"/>
</dbReference>
<reference evidence="5 6" key="1">
    <citation type="journal article" date="2014" name="Nat. Commun.">
        <title>Physiological and genomic features of highly alkaliphilic hydrogen-utilizing Betaproteobacteria from a continental serpentinizing site.</title>
        <authorList>
            <person name="Suzuki S."/>
            <person name="Kuenen J.G."/>
            <person name="Schipper K."/>
            <person name="van der Velde S."/>
            <person name="Ishii S."/>
            <person name="Wu A."/>
            <person name="Sorokin D.Y."/>
            <person name="Tenney A."/>
            <person name="Meng X.Y."/>
            <person name="Morrill P.L."/>
            <person name="Kamagata Y."/>
            <person name="Muyzer G."/>
            <person name="Nealson K.H."/>
        </authorList>
    </citation>
    <scope>NUCLEOTIDE SEQUENCE [LARGE SCALE GENOMIC DNA]</scope>
    <source>
        <strain evidence="5 6">A1</strain>
    </source>
</reference>
<protein>
    <recommendedName>
        <fullName evidence="4">Response regulatory domain-containing protein</fullName>
    </recommendedName>
</protein>
<feature type="domain" description="Response regulatory" evidence="4">
    <location>
        <begin position="65"/>
        <end position="185"/>
    </location>
</feature>
<dbReference type="PROSITE" id="PS50110">
    <property type="entry name" value="RESPONSE_REGULATORY"/>
    <property type="match status" value="1"/>
</dbReference>
<dbReference type="Gene3D" id="1.25.40.10">
    <property type="entry name" value="Tetratricopeptide repeat domain"/>
    <property type="match status" value="1"/>
</dbReference>